<comment type="caution">
    <text evidence="4">The sequence shown here is derived from an EMBL/GenBank/DDBJ whole genome shotgun (WGS) entry which is preliminary data.</text>
</comment>
<evidence type="ECO:0000256" key="2">
    <source>
        <dbReference type="ARBA" id="ARBA00022737"/>
    </source>
</evidence>
<dbReference type="Pfam" id="PF07707">
    <property type="entry name" value="BACK"/>
    <property type="match status" value="1"/>
</dbReference>
<dbReference type="AlphaFoldDB" id="A0AAV2I6Z6"/>
<keyword evidence="1" id="KW-0880">Kelch repeat</keyword>
<dbReference type="CDD" id="cd18186">
    <property type="entry name" value="BTB_POZ_ZBTB_KLHL-like"/>
    <property type="match status" value="1"/>
</dbReference>
<keyword evidence="5" id="KW-1185">Reference proteome</keyword>
<name>A0AAV2I6Z6_LYMST</name>
<sequence length="178" mass="20324">FTDFVVHVDDCKFPCHRFVLSACSEFFEALLRCDMRESNEKQATVVGISPSIFRLVLDAMYGSCTALTEDNMLEVWQASNQLQIEFLIEICANFILKLINVKNFWDIYVTAECLDCVQVMNAVKTYLVQNFFEVANSSEFIQISFDVLSRTLPDDNLPVCTDFVVQSILKWVDATSGR</sequence>
<dbReference type="Pfam" id="PF00651">
    <property type="entry name" value="BTB"/>
    <property type="match status" value="1"/>
</dbReference>
<dbReference type="InterPro" id="IPR000210">
    <property type="entry name" value="BTB/POZ_dom"/>
</dbReference>
<dbReference type="InterPro" id="IPR011333">
    <property type="entry name" value="SKP1/BTB/POZ_sf"/>
</dbReference>
<evidence type="ECO:0000313" key="4">
    <source>
        <dbReference type="EMBL" id="CAL1540200.1"/>
    </source>
</evidence>
<reference evidence="4 5" key="1">
    <citation type="submission" date="2024-04" db="EMBL/GenBank/DDBJ databases">
        <authorList>
            <consortium name="Genoscope - CEA"/>
            <person name="William W."/>
        </authorList>
    </citation>
    <scope>NUCLEOTIDE SEQUENCE [LARGE SCALE GENOMIC DNA]</scope>
</reference>
<dbReference type="EMBL" id="CAXITT010000374">
    <property type="protein sequence ID" value="CAL1540200.1"/>
    <property type="molecule type" value="Genomic_DNA"/>
</dbReference>
<gene>
    <name evidence="4" type="ORF">GSLYS_00013906001</name>
</gene>
<dbReference type="Gene3D" id="1.25.40.420">
    <property type="match status" value="1"/>
</dbReference>
<dbReference type="PROSITE" id="PS50097">
    <property type="entry name" value="BTB"/>
    <property type="match status" value="1"/>
</dbReference>
<evidence type="ECO:0000259" key="3">
    <source>
        <dbReference type="PROSITE" id="PS50097"/>
    </source>
</evidence>
<proteinExistence type="predicted"/>
<dbReference type="Proteomes" id="UP001497497">
    <property type="component" value="Unassembled WGS sequence"/>
</dbReference>
<evidence type="ECO:0000313" key="5">
    <source>
        <dbReference type="Proteomes" id="UP001497497"/>
    </source>
</evidence>
<keyword evidence="2" id="KW-0677">Repeat</keyword>
<dbReference type="Gene3D" id="3.30.710.10">
    <property type="entry name" value="Potassium Channel Kv1.1, Chain A"/>
    <property type="match status" value="1"/>
</dbReference>
<feature type="non-terminal residue" evidence="4">
    <location>
        <position position="178"/>
    </location>
</feature>
<dbReference type="PANTHER" id="PTHR24412:SF418">
    <property type="entry name" value="KELCH REPEAT AND BTB DOMAIN-CONTAINING PROTEIN 3"/>
    <property type="match status" value="1"/>
</dbReference>
<evidence type="ECO:0000256" key="1">
    <source>
        <dbReference type="ARBA" id="ARBA00022441"/>
    </source>
</evidence>
<dbReference type="SUPFAM" id="SSF54695">
    <property type="entry name" value="POZ domain"/>
    <property type="match status" value="1"/>
</dbReference>
<dbReference type="InterPro" id="IPR011705">
    <property type="entry name" value="BACK"/>
</dbReference>
<protein>
    <recommendedName>
        <fullName evidence="3">BTB domain-containing protein</fullName>
    </recommendedName>
</protein>
<dbReference type="PANTHER" id="PTHR24412">
    <property type="entry name" value="KELCH PROTEIN"/>
    <property type="match status" value="1"/>
</dbReference>
<accession>A0AAV2I6Z6</accession>
<feature type="domain" description="BTB" evidence="3">
    <location>
        <begin position="2"/>
        <end position="69"/>
    </location>
</feature>
<feature type="non-terminal residue" evidence="4">
    <location>
        <position position="1"/>
    </location>
</feature>
<dbReference type="SMART" id="SM00225">
    <property type="entry name" value="BTB"/>
    <property type="match status" value="1"/>
</dbReference>
<organism evidence="4 5">
    <name type="scientific">Lymnaea stagnalis</name>
    <name type="common">Great pond snail</name>
    <name type="synonym">Helix stagnalis</name>
    <dbReference type="NCBI Taxonomy" id="6523"/>
    <lineage>
        <taxon>Eukaryota</taxon>
        <taxon>Metazoa</taxon>
        <taxon>Spiralia</taxon>
        <taxon>Lophotrochozoa</taxon>
        <taxon>Mollusca</taxon>
        <taxon>Gastropoda</taxon>
        <taxon>Heterobranchia</taxon>
        <taxon>Euthyneura</taxon>
        <taxon>Panpulmonata</taxon>
        <taxon>Hygrophila</taxon>
        <taxon>Lymnaeoidea</taxon>
        <taxon>Lymnaeidae</taxon>
        <taxon>Lymnaea</taxon>
    </lineage>
</organism>